<dbReference type="Proteomes" id="UP000019473">
    <property type="component" value="Unassembled WGS sequence"/>
</dbReference>
<evidence type="ECO:0008006" key="4">
    <source>
        <dbReference type="Google" id="ProtNLM"/>
    </source>
</evidence>
<dbReference type="AlphaFoldDB" id="W9VR14"/>
<protein>
    <recommendedName>
        <fullName evidence="4">Sulfotransferase domain-containing protein</fullName>
    </recommendedName>
</protein>
<dbReference type="OrthoDB" id="3650366at2759"/>
<dbReference type="InterPro" id="IPR053226">
    <property type="entry name" value="Pyrrolopyrazine_biosynth_F"/>
</dbReference>
<name>W9VR14_9EURO</name>
<dbReference type="STRING" id="1182544.W9VR14"/>
<dbReference type="SUPFAM" id="SSF52540">
    <property type="entry name" value="P-loop containing nucleoside triphosphate hydrolases"/>
    <property type="match status" value="1"/>
</dbReference>
<sequence length="364" mass="41880">MAGVIPTTKHKRIFLLTLPRTASNLLVRMLNLENQSALVRPDGDAEANSQYEYFFVSTVPLRIELADRPSEKWSQDEYTQVKQRLQASADGLLSYLEEAGADGRSVFVKEHLLWMLSPQAEDLVKRVDKWERRFWKVKLPGGTTIQRGSKAASDASNDRQGDVQGEQAPIVENETVFPDGFLRIWTPTFLIRHPALVFPSLYRTSVDLEGRDEAKKNAGGMFRLEMTWRWSRKLWEWYNQQWQEGNTILRPIILDADDIILKPGVIISYCKLVGLDAEKCRFEWEPANAEEGWSMNFIEKRMKSSLLSSAGIIREGKVAAGLDIEQEMRKWSDEFGEEEAKKIEAWVTAAMPDYDFLCERRLRV</sequence>
<organism evidence="2 3">
    <name type="scientific">Cladophialophora yegresii CBS 114405</name>
    <dbReference type="NCBI Taxonomy" id="1182544"/>
    <lineage>
        <taxon>Eukaryota</taxon>
        <taxon>Fungi</taxon>
        <taxon>Dikarya</taxon>
        <taxon>Ascomycota</taxon>
        <taxon>Pezizomycotina</taxon>
        <taxon>Eurotiomycetes</taxon>
        <taxon>Chaetothyriomycetidae</taxon>
        <taxon>Chaetothyriales</taxon>
        <taxon>Herpotrichiellaceae</taxon>
        <taxon>Cladophialophora</taxon>
    </lineage>
</organism>
<dbReference type="RefSeq" id="XP_007760560.1">
    <property type="nucleotide sequence ID" value="XM_007762370.1"/>
</dbReference>
<evidence type="ECO:0000313" key="2">
    <source>
        <dbReference type="EMBL" id="EXJ55450.1"/>
    </source>
</evidence>
<dbReference type="EMBL" id="AMGW01000006">
    <property type="protein sequence ID" value="EXJ55450.1"/>
    <property type="molecule type" value="Genomic_DNA"/>
</dbReference>
<gene>
    <name evidence="2" type="ORF">A1O7_08377</name>
</gene>
<reference evidence="2 3" key="1">
    <citation type="submission" date="2013-03" db="EMBL/GenBank/DDBJ databases">
        <title>The Genome Sequence of Cladophialophora yegresii CBS 114405.</title>
        <authorList>
            <consortium name="The Broad Institute Genomics Platform"/>
            <person name="Cuomo C."/>
            <person name="de Hoog S."/>
            <person name="Gorbushina A."/>
            <person name="Walker B."/>
            <person name="Young S.K."/>
            <person name="Zeng Q."/>
            <person name="Gargeya S."/>
            <person name="Fitzgerald M."/>
            <person name="Haas B."/>
            <person name="Abouelleil A."/>
            <person name="Allen A.W."/>
            <person name="Alvarado L."/>
            <person name="Arachchi H.M."/>
            <person name="Berlin A.M."/>
            <person name="Chapman S.B."/>
            <person name="Gainer-Dewar J."/>
            <person name="Goldberg J."/>
            <person name="Griggs A."/>
            <person name="Gujja S."/>
            <person name="Hansen M."/>
            <person name="Howarth C."/>
            <person name="Imamovic A."/>
            <person name="Ireland A."/>
            <person name="Larimer J."/>
            <person name="McCowan C."/>
            <person name="Murphy C."/>
            <person name="Pearson M."/>
            <person name="Poon T.W."/>
            <person name="Priest M."/>
            <person name="Roberts A."/>
            <person name="Saif S."/>
            <person name="Shea T."/>
            <person name="Sisk P."/>
            <person name="Sykes S."/>
            <person name="Wortman J."/>
            <person name="Nusbaum C."/>
            <person name="Birren B."/>
        </authorList>
    </citation>
    <scope>NUCLEOTIDE SEQUENCE [LARGE SCALE GENOMIC DNA]</scope>
    <source>
        <strain evidence="2 3">CBS 114405</strain>
    </source>
</reference>
<accession>W9VR14</accession>
<dbReference type="HOGENOM" id="CLU_033907_2_0_1"/>
<keyword evidence="3" id="KW-1185">Reference proteome</keyword>
<dbReference type="VEuPathDB" id="FungiDB:A1O7_08377"/>
<dbReference type="InterPro" id="IPR027417">
    <property type="entry name" value="P-loop_NTPase"/>
</dbReference>
<evidence type="ECO:0000256" key="1">
    <source>
        <dbReference type="SAM" id="MobiDB-lite"/>
    </source>
</evidence>
<proteinExistence type="predicted"/>
<dbReference type="PANTHER" id="PTHR48419">
    <property type="entry name" value="SULFOTRANSFERASE DOMAIN-CONTAINING PROTEIN"/>
    <property type="match status" value="1"/>
</dbReference>
<dbReference type="PANTHER" id="PTHR48419:SF1">
    <property type="entry name" value="SULFOTRANSFERASE DOMAIN-CONTAINING PROTEIN"/>
    <property type="match status" value="1"/>
</dbReference>
<feature type="region of interest" description="Disordered" evidence="1">
    <location>
        <begin position="145"/>
        <end position="166"/>
    </location>
</feature>
<comment type="caution">
    <text evidence="2">The sequence shown here is derived from an EMBL/GenBank/DDBJ whole genome shotgun (WGS) entry which is preliminary data.</text>
</comment>
<dbReference type="GeneID" id="19182945"/>
<evidence type="ECO:0000313" key="3">
    <source>
        <dbReference type="Proteomes" id="UP000019473"/>
    </source>
</evidence>
<dbReference type="eggNOG" id="ENOG502S3K0">
    <property type="taxonomic scope" value="Eukaryota"/>
</dbReference>